<feature type="compositionally biased region" description="Polar residues" evidence="1">
    <location>
        <begin position="81"/>
        <end position="91"/>
    </location>
</feature>
<protein>
    <submittedName>
        <fullName evidence="3">Uncharacterized protein</fullName>
    </submittedName>
</protein>
<keyword evidence="4" id="KW-1185">Reference proteome</keyword>
<proteinExistence type="predicted"/>
<dbReference type="AlphaFoldDB" id="A0A6S7B9X6"/>
<dbReference type="Proteomes" id="UP000494365">
    <property type="component" value="Unassembled WGS sequence"/>
</dbReference>
<gene>
    <name evidence="3" type="ORF">LMG28614_03581</name>
</gene>
<evidence type="ECO:0000313" key="4">
    <source>
        <dbReference type="Proteomes" id="UP000494365"/>
    </source>
</evidence>
<dbReference type="RefSeq" id="WP_175150812.1">
    <property type="nucleotide sequence ID" value="NZ_CADIKK010000016.1"/>
</dbReference>
<name>A0A6S7B9X6_9BURK</name>
<feature type="region of interest" description="Disordered" evidence="1">
    <location>
        <begin position="57"/>
        <end position="103"/>
    </location>
</feature>
<feature type="compositionally biased region" description="Low complexity" evidence="1">
    <location>
        <begin position="30"/>
        <end position="40"/>
    </location>
</feature>
<feature type="region of interest" description="Disordered" evidence="1">
    <location>
        <begin position="30"/>
        <end position="49"/>
    </location>
</feature>
<evidence type="ECO:0000313" key="3">
    <source>
        <dbReference type="EMBL" id="CAB3792804.1"/>
    </source>
</evidence>
<accession>A0A6S7B9X6</accession>
<feature type="compositionally biased region" description="Basic and acidic residues" evidence="1">
    <location>
        <begin position="57"/>
        <end position="75"/>
    </location>
</feature>
<keyword evidence="2" id="KW-0732">Signal</keyword>
<feature type="signal peptide" evidence="2">
    <location>
        <begin position="1"/>
        <end position="25"/>
    </location>
</feature>
<evidence type="ECO:0000256" key="1">
    <source>
        <dbReference type="SAM" id="MobiDB-lite"/>
    </source>
</evidence>
<feature type="chain" id="PRO_5028929968" evidence="2">
    <location>
        <begin position="26"/>
        <end position="103"/>
    </location>
</feature>
<reference evidence="3 4" key="1">
    <citation type="submission" date="2020-04" db="EMBL/GenBank/DDBJ databases">
        <authorList>
            <person name="De Canck E."/>
        </authorList>
    </citation>
    <scope>NUCLEOTIDE SEQUENCE [LARGE SCALE GENOMIC DNA]</scope>
    <source>
        <strain evidence="3 4">LMG 28614</strain>
    </source>
</reference>
<dbReference type="EMBL" id="CADIKK010000016">
    <property type="protein sequence ID" value="CAB3792804.1"/>
    <property type="molecule type" value="Genomic_DNA"/>
</dbReference>
<evidence type="ECO:0000256" key="2">
    <source>
        <dbReference type="SAM" id="SignalP"/>
    </source>
</evidence>
<organism evidence="3 4">
    <name type="scientific">Paraburkholderia ultramafica</name>
    <dbReference type="NCBI Taxonomy" id="1544867"/>
    <lineage>
        <taxon>Bacteria</taxon>
        <taxon>Pseudomonadati</taxon>
        <taxon>Pseudomonadota</taxon>
        <taxon>Betaproteobacteria</taxon>
        <taxon>Burkholderiales</taxon>
        <taxon>Burkholderiaceae</taxon>
        <taxon>Paraburkholderia</taxon>
    </lineage>
</organism>
<sequence>MARTTLRLASALIVFGVVTSGSAIAQQPAAPAEGMAAASATHSDPIVQKRMEVREANRKQREANAKIRQHAKEQQAKVNAERNQSVQQSRARATAAMGASGPQ</sequence>